<dbReference type="Proteomes" id="UP001239909">
    <property type="component" value="Unassembled WGS sequence"/>
</dbReference>
<reference evidence="2 3" key="1">
    <citation type="submission" date="2023-04" db="EMBL/GenBank/DDBJ databases">
        <title>Marinoamorphus aggregata gen. nov., sp. Nov., isolate from tissue of brittle star Ophioplocus japonicus.</title>
        <authorList>
            <person name="Kawano K."/>
            <person name="Sawayama S."/>
            <person name="Nakagawa S."/>
        </authorList>
    </citation>
    <scope>NUCLEOTIDE SEQUENCE [LARGE SCALE GENOMIC DNA]</scope>
    <source>
        <strain evidence="2 3">NKW23</strain>
    </source>
</reference>
<sequence>MWNDALRDLGPGHRFAPGAEPGTVEKFIADIAQNGLDPANLPVLLAAGFMMAVWITGRHLQVWSRDRY</sequence>
<keyword evidence="1" id="KW-0812">Transmembrane</keyword>
<protein>
    <submittedName>
        <fullName evidence="2">Uncharacterized protein</fullName>
    </submittedName>
</protein>
<proteinExistence type="predicted"/>
<accession>A0ABQ6LTQ3</accession>
<keyword evidence="1" id="KW-1133">Transmembrane helix</keyword>
<feature type="transmembrane region" description="Helical" evidence="1">
    <location>
        <begin position="39"/>
        <end position="57"/>
    </location>
</feature>
<evidence type="ECO:0000313" key="3">
    <source>
        <dbReference type="Proteomes" id="UP001239909"/>
    </source>
</evidence>
<evidence type="ECO:0000313" key="2">
    <source>
        <dbReference type="EMBL" id="GMG85457.1"/>
    </source>
</evidence>
<comment type="caution">
    <text evidence="2">The sequence shown here is derived from an EMBL/GenBank/DDBJ whole genome shotgun (WGS) entry which is preliminary data.</text>
</comment>
<dbReference type="EMBL" id="BSYI01000067">
    <property type="protein sequence ID" value="GMG85457.1"/>
    <property type="molecule type" value="Genomic_DNA"/>
</dbReference>
<keyword evidence="3" id="KW-1185">Reference proteome</keyword>
<gene>
    <name evidence="2" type="ORF">LNKW23_46770</name>
</gene>
<organism evidence="2 3">
    <name type="scientific">Paralimibaculum aggregatum</name>
    <dbReference type="NCBI Taxonomy" id="3036245"/>
    <lineage>
        <taxon>Bacteria</taxon>
        <taxon>Pseudomonadati</taxon>
        <taxon>Pseudomonadota</taxon>
        <taxon>Alphaproteobacteria</taxon>
        <taxon>Rhodobacterales</taxon>
        <taxon>Paracoccaceae</taxon>
        <taxon>Paralimibaculum</taxon>
    </lineage>
</organism>
<keyword evidence="1" id="KW-0472">Membrane</keyword>
<dbReference type="RefSeq" id="WP_285674823.1">
    <property type="nucleotide sequence ID" value="NZ_BSYI01000067.1"/>
</dbReference>
<evidence type="ECO:0000256" key="1">
    <source>
        <dbReference type="SAM" id="Phobius"/>
    </source>
</evidence>
<name>A0ABQ6LTQ3_9RHOB</name>